<gene>
    <name evidence="3" type="ORF">D187_005239</name>
</gene>
<keyword evidence="2" id="KW-0472">Membrane</keyword>
<feature type="compositionally biased region" description="Pro residues" evidence="1">
    <location>
        <begin position="258"/>
        <end position="268"/>
    </location>
</feature>
<keyword evidence="2" id="KW-1133">Transmembrane helix</keyword>
<keyword evidence="2" id="KW-0812">Transmembrane</keyword>
<name>S9PM95_CYSF2</name>
<evidence type="ECO:0000313" key="4">
    <source>
        <dbReference type="Proteomes" id="UP000011682"/>
    </source>
</evidence>
<dbReference type="RefSeq" id="WP_002621424.1">
    <property type="nucleotide sequence ID" value="NZ_ANAH02000004.1"/>
</dbReference>
<feature type="transmembrane region" description="Helical" evidence="2">
    <location>
        <begin position="119"/>
        <end position="140"/>
    </location>
</feature>
<feature type="compositionally biased region" description="Low complexity" evidence="1">
    <location>
        <begin position="329"/>
        <end position="346"/>
    </location>
</feature>
<keyword evidence="4" id="KW-1185">Reference proteome</keyword>
<dbReference type="OrthoDB" id="982725at2"/>
<feature type="compositionally biased region" description="Low complexity" evidence="1">
    <location>
        <begin position="269"/>
        <end position="287"/>
    </location>
</feature>
<feature type="compositionally biased region" description="Pro residues" evidence="1">
    <location>
        <begin position="288"/>
        <end position="328"/>
    </location>
</feature>
<evidence type="ECO:0000313" key="3">
    <source>
        <dbReference type="EMBL" id="EPX64106.1"/>
    </source>
</evidence>
<organism evidence="3 4">
    <name type="scientific">Cystobacter fuscus (strain ATCC 25194 / DSM 2262 / NBRC 100088 / M29)</name>
    <dbReference type="NCBI Taxonomy" id="1242864"/>
    <lineage>
        <taxon>Bacteria</taxon>
        <taxon>Pseudomonadati</taxon>
        <taxon>Myxococcota</taxon>
        <taxon>Myxococcia</taxon>
        <taxon>Myxococcales</taxon>
        <taxon>Cystobacterineae</taxon>
        <taxon>Archangiaceae</taxon>
        <taxon>Cystobacter</taxon>
    </lineage>
</organism>
<evidence type="ECO:0000256" key="2">
    <source>
        <dbReference type="SAM" id="Phobius"/>
    </source>
</evidence>
<dbReference type="AlphaFoldDB" id="S9PM95"/>
<comment type="caution">
    <text evidence="3">The sequence shown here is derived from an EMBL/GenBank/DDBJ whole genome shotgun (WGS) entry which is preliminary data.</text>
</comment>
<dbReference type="eggNOG" id="ENOG502ZCHV">
    <property type="taxonomic scope" value="Bacteria"/>
</dbReference>
<feature type="region of interest" description="Disordered" evidence="1">
    <location>
        <begin position="233"/>
        <end position="442"/>
    </location>
</feature>
<proteinExistence type="predicted"/>
<feature type="compositionally biased region" description="Pro residues" evidence="1">
    <location>
        <begin position="358"/>
        <end position="373"/>
    </location>
</feature>
<feature type="transmembrane region" description="Helical" evidence="2">
    <location>
        <begin position="160"/>
        <end position="179"/>
    </location>
</feature>
<feature type="compositionally biased region" description="Basic residues" evidence="1">
    <location>
        <begin position="430"/>
        <end position="442"/>
    </location>
</feature>
<evidence type="ECO:0000256" key="1">
    <source>
        <dbReference type="SAM" id="MobiDB-lite"/>
    </source>
</evidence>
<accession>S9PM95</accession>
<dbReference type="PRINTS" id="PR01217">
    <property type="entry name" value="PRICHEXTENSN"/>
</dbReference>
<dbReference type="Proteomes" id="UP000011682">
    <property type="component" value="Unassembled WGS sequence"/>
</dbReference>
<feature type="transmembrane region" description="Helical" evidence="2">
    <location>
        <begin position="82"/>
        <end position="99"/>
    </location>
</feature>
<dbReference type="EMBL" id="ANAH02000004">
    <property type="protein sequence ID" value="EPX64106.1"/>
    <property type="molecule type" value="Genomic_DNA"/>
</dbReference>
<sequence length="442" mass="46764">MIRYAWASGIPLTEELQQSLDALDLSSTSAEEPPLSLLSEFHGGLARVVAPATPRTIHLLETDPYSGTALGILGPLPNIRRLMVAALCFITLFIAFAQSKEINRVNLQKLFSELEGTTLLIVLGFYMSAAGLGACFNSLFTAHSYVSKRIYDPRYDSSYWIRMALGVIAGLMLAQLIPIDNGNLSGSGNPQGVDLAKPLLALLGGFSASLVYTILHRLVDTVESLFRSGKAEAAVADREVSGRGKAPVSTRILAPISTPTPGPAPAPEEPLASTRTLAPTPKATSTPAPFPTPTWTPPSARPPAPTRAPVPDPATKEPPTPVRTPAPAPAAEESATPARASARTPVHAPTPVLVPEEPSAPTPAPEPEEPSAPTPASVPEEPLPPPPPEEQSHPSFASSSPPPTPTPDEPAQAMEEEPEALPSGVEPRRRSSRRSRPRRWLA</sequence>
<protein>
    <submittedName>
        <fullName evidence="3">Uncharacterized protein</fullName>
    </submittedName>
</protein>
<reference evidence="3" key="1">
    <citation type="submission" date="2013-05" db="EMBL/GenBank/DDBJ databases">
        <title>Genome assembly of Cystobacter fuscus DSM 2262.</title>
        <authorList>
            <person name="Sharma G."/>
            <person name="Khatri I."/>
            <person name="Kaur C."/>
            <person name="Mayilraj S."/>
            <person name="Subramanian S."/>
        </authorList>
    </citation>
    <scope>NUCLEOTIDE SEQUENCE [LARGE SCALE GENOMIC DNA]</scope>
    <source>
        <strain evidence="3">DSM 2262</strain>
    </source>
</reference>
<feature type="transmembrane region" description="Helical" evidence="2">
    <location>
        <begin position="199"/>
        <end position="219"/>
    </location>
</feature>